<protein>
    <recommendedName>
        <fullName evidence="4">Glucan-binding domain-containing protein (YG repeat)</fullName>
    </recommendedName>
</protein>
<dbReference type="AlphaFoldDB" id="A0A1H9LAJ4"/>
<name>A0A1H9LAJ4_9LACT</name>
<dbReference type="EMBL" id="FOGF01000018">
    <property type="protein sequence ID" value="SER08466.1"/>
    <property type="molecule type" value="Genomic_DNA"/>
</dbReference>
<evidence type="ECO:0000313" key="2">
    <source>
        <dbReference type="EMBL" id="SER08466.1"/>
    </source>
</evidence>
<dbReference type="OrthoDB" id="2032428at2"/>
<evidence type="ECO:0000256" key="1">
    <source>
        <dbReference type="ARBA" id="ARBA00022737"/>
    </source>
</evidence>
<organism evidence="2 3">
    <name type="scientific">Granulicatella balaenopterae</name>
    <dbReference type="NCBI Taxonomy" id="137733"/>
    <lineage>
        <taxon>Bacteria</taxon>
        <taxon>Bacillati</taxon>
        <taxon>Bacillota</taxon>
        <taxon>Bacilli</taxon>
        <taxon>Lactobacillales</taxon>
        <taxon>Carnobacteriaceae</taxon>
        <taxon>Granulicatella</taxon>
    </lineage>
</organism>
<sequence>MKINKIVSITETMHQVQFGLMNTRDYADNQYVARIYTINQRQEYQLIGEYPINHYGEIIASFSKNISAKHRIIAQVFEKGNDAKILSSSEQSMGKDSDVVEMVRKSYWYDNKFYKENGTLARNEWIYDYEYGKWFYIDETEQYCSNQWIQGYYLRSDGQMAQNEWIHDRKNNKWYFVGENGHYLANQWKEGIYLRNNGEVAKEAWIFDKDEQAWFYVDGTGHYVTECWVSDYYLDSKGQIAKNQWLHDGKGWRYVKANGCCARDEMIKGHYIPKDGYFVRIH</sequence>
<dbReference type="Pfam" id="PF19085">
    <property type="entry name" value="Choline_bind_2"/>
    <property type="match status" value="2"/>
</dbReference>
<evidence type="ECO:0000313" key="3">
    <source>
        <dbReference type="Proteomes" id="UP000198556"/>
    </source>
</evidence>
<dbReference type="InterPro" id="IPR018337">
    <property type="entry name" value="Cell_wall/Cho-bd_repeat"/>
</dbReference>
<keyword evidence="1" id="KW-0677">Repeat</keyword>
<reference evidence="2 3" key="1">
    <citation type="submission" date="2016-10" db="EMBL/GenBank/DDBJ databases">
        <authorList>
            <person name="de Groot N.N."/>
        </authorList>
    </citation>
    <scope>NUCLEOTIDE SEQUENCE [LARGE SCALE GENOMIC DNA]</scope>
    <source>
        <strain evidence="2 3">DSM 15827</strain>
    </source>
</reference>
<keyword evidence="3" id="KW-1185">Reference proteome</keyword>
<dbReference type="RefSeq" id="WP_089746667.1">
    <property type="nucleotide sequence ID" value="NZ_FOGF01000018.1"/>
</dbReference>
<dbReference type="SUPFAM" id="SSF69360">
    <property type="entry name" value="Cell wall binding repeat"/>
    <property type="match status" value="1"/>
</dbReference>
<gene>
    <name evidence="2" type="ORF">SAMN05421767_11823</name>
</gene>
<evidence type="ECO:0008006" key="4">
    <source>
        <dbReference type="Google" id="ProtNLM"/>
    </source>
</evidence>
<dbReference type="Gene3D" id="2.10.270.10">
    <property type="entry name" value="Cholin Binding"/>
    <property type="match status" value="2"/>
</dbReference>
<dbReference type="Proteomes" id="UP000198556">
    <property type="component" value="Unassembled WGS sequence"/>
</dbReference>
<accession>A0A1H9LAJ4</accession>
<proteinExistence type="predicted"/>
<dbReference type="STRING" id="137733.SAMN05421767_11823"/>